<comment type="similarity">
    <text evidence="2">Belongs to the SusD family.</text>
</comment>
<dbReference type="InterPro" id="IPR011990">
    <property type="entry name" value="TPR-like_helical_dom_sf"/>
</dbReference>
<evidence type="ECO:0000313" key="9">
    <source>
        <dbReference type="Proteomes" id="UP000036520"/>
    </source>
</evidence>
<dbReference type="GO" id="GO:0009279">
    <property type="term" value="C:cell outer membrane"/>
    <property type="evidence" value="ECO:0007669"/>
    <property type="project" value="UniProtKB-SubCell"/>
</dbReference>
<feature type="domain" description="RagB/SusD" evidence="6">
    <location>
        <begin position="259"/>
        <end position="518"/>
    </location>
</feature>
<organism evidence="8 9">
    <name type="scientific">Cyclobacterium amurskyense</name>
    <dbReference type="NCBI Taxonomy" id="320787"/>
    <lineage>
        <taxon>Bacteria</taxon>
        <taxon>Pseudomonadati</taxon>
        <taxon>Bacteroidota</taxon>
        <taxon>Cytophagia</taxon>
        <taxon>Cytophagales</taxon>
        <taxon>Cyclobacteriaceae</taxon>
        <taxon>Cyclobacterium</taxon>
    </lineage>
</organism>
<dbReference type="Pfam" id="PF14322">
    <property type="entry name" value="SusD-like_3"/>
    <property type="match status" value="1"/>
</dbReference>
<dbReference type="InterPro" id="IPR033985">
    <property type="entry name" value="SusD-like_N"/>
</dbReference>
<dbReference type="PROSITE" id="PS51257">
    <property type="entry name" value="PROKAR_LIPOPROTEIN"/>
    <property type="match status" value="1"/>
</dbReference>
<reference evidence="8 9" key="1">
    <citation type="submission" date="2015-07" db="EMBL/GenBank/DDBJ databases">
        <authorList>
            <person name="Kim K.M."/>
        </authorList>
    </citation>
    <scope>NUCLEOTIDE SEQUENCE [LARGE SCALE GENOMIC DNA]</scope>
    <source>
        <strain evidence="8 9">KCTC 12363</strain>
    </source>
</reference>
<dbReference type="Pfam" id="PF07980">
    <property type="entry name" value="SusD_RagB"/>
    <property type="match status" value="1"/>
</dbReference>
<dbReference type="CDD" id="cd08977">
    <property type="entry name" value="SusD"/>
    <property type="match status" value="1"/>
</dbReference>
<dbReference type="OrthoDB" id="621018at2"/>
<keyword evidence="4" id="KW-0472">Membrane</keyword>
<evidence type="ECO:0000259" key="6">
    <source>
        <dbReference type="Pfam" id="PF07980"/>
    </source>
</evidence>
<feature type="domain" description="SusD-like N-terminal" evidence="7">
    <location>
        <begin position="91"/>
        <end position="217"/>
    </location>
</feature>
<evidence type="ECO:0000256" key="4">
    <source>
        <dbReference type="ARBA" id="ARBA00023136"/>
    </source>
</evidence>
<evidence type="ECO:0000256" key="2">
    <source>
        <dbReference type="ARBA" id="ARBA00006275"/>
    </source>
</evidence>
<dbReference type="KEGG" id="camu:CA2015_3803"/>
<dbReference type="Proteomes" id="UP000036520">
    <property type="component" value="Chromosome"/>
</dbReference>
<comment type="subcellular location">
    <subcellularLocation>
        <location evidence="1">Cell outer membrane</location>
    </subcellularLocation>
</comment>
<proteinExistence type="inferred from homology"/>
<dbReference type="AlphaFoldDB" id="A0A0H4PG22"/>
<dbReference type="PATRIC" id="fig|320787.5.peg.4163"/>
<evidence type="ECO:0000256" key="1">
    <source>
        <dbReference type="ARBA" id="ARBA00004442"/>
    </source>
</evidence>
<protein>
    <submittedName>
        <fullName evidence="8">Putative nutrient binding outer membrane protein</fullName>
    </submittedName>
</protein>
<evidence type="ECO:0000256" key="3">
    <source>
        <dbReference type="ARBA" id="ARBA00022729"/>
    </source>
</evidence>
<keyword evidence="3" id="KW-0732">Signal</keyword>
<dbReference type="STRING" id="320787.CA2015_3803"/>
<gene>
    <name evidence="8" type="ORF">CA2015_3803</name>
</gene>
<evidence type="ECO:0000256" key="5">
    <source>
        <dbReference type="ARBA" id="ARBA00023237"/>
    </source>
</evidence>
<accession>A0A0H4PG22</accession>
<dbReference type="EMBL" id="CP012040">
    <property type="protein sequence ID" value="AKP53174.1"/>
    <property type="molecule type" value="Genomic_DNA"/>
</dbReference>
<dbReference type="RefSeq" id="WP_048643304.1">
    <property type="nucleotide sequence ID" value="NZ_CAXBGM010000038.1"/>
</dbReference>
<dbReference type="SUPFAM" id="SSF48452">
    <property type="entry name" value="TPR-like"/>
    <property type="match status" value="1"/>
</dbReference>
<evidence type="ECO:0000259" key="7">
    <source>
        <dbReference type="Pfam" id="PF14322"/>
    </source>
</evidence>
<evidence type="ECO:0000313" key="8">
    <source>
        <dbReference type="EMBL" id="AKP53174.1"/>
    </source>
</evidence>
<keyword evidence="5" id="KW-0998">Cell outer membrane</keyword>
<sequence>MKFINKTIKYIGLSYLALGMFSCDQGLDLVPPGQVSELIYWQQEKDANLAVNGIYAELDGQLMVKELDGATDIGFRAPSGPGSLHDVTMGSFDPVNAAIGSQWDRYYRGIQRANNVLANIDRIEQGDQELLSRYKAEARFLRAFFYTQLSSLWGDVPLILEPLEITDQIGRTAKSEVVDFVIAELDQIIQGSQLPLSYTQEVGRATLGAAIALKARVAYRNERYAVARDASKAVMDLGIYELYPDYGKLFNYAGQNSSEVIFDRQYAVGGDTYNAFSFSAASIGGGSVVEPIHNLFLKYGYKGPKNPNNPFENIDPRWNFTTYYTGQPIGTSTFNSLPDSPTADRVRSSEFSTVNGYNLKKWVDFEADGTNPNTGSINMILIRYADVLLMYAESKIELNEIDDSVYEAINRVRQRPTVEMPPIETGKTQEEFRAIIRDERAVELAFEGLRLYDMNRWKIGEDKIGTVEGLYYLNEASGEWETITSGLTRTFRPERDYLWPIPQAEIDINDNMTQNPNY</sequence>
<dbReference type="InterPro" id="IPR012944">
    <property type="entry name" value="SusD_RagB_dom"/>
</dbReference>
<dbReference type="Gene3D" id="1.25.40.390">
    <property type="match status" value="1"/>
</dbReference>
<name>A0A0H4PG22_9BACT</name>
<keyword evidence="9" id="KW-1185">Reference proteome</keyword>